<reference evidence="1 2" key="1">
    <citation type="journal article" date="2016" name="DNA Res.">
        <title>The draft genome of MD-2 pineapple using hybrid error correction of long reads.</title>
        <authorList>
            <person name="Redwan R.M."/>
            <person name="Saidin A."/>
            <person name="Kumar S.V."/>
        </authorList>
    </citation>
    <scope>NUCLEOTIDE SEQUENCE [LARGE SCALE GENOMIC DNA]</scope>
    <source>
        <strain evidence="2">cv. MD2</strain>
        <tissue evidence="1">Leaf</tissue>
    </source>
</reference>
<dbReference type="EMBL" id="LSRQ01000568">
    <property type="protein sequence ID" value="OAY81924.1"/>
    <property type="molecule type" value="Genomic_DNA"/>
</dbReference>
<name>A0A199VY47_ANACO</name>
<gene>
    <name evidence="1" type="ORF">ACMD2_16666</name>
</gene>
<proteinExistence type="predicted"/>
<comment type="caution">
    <text evidence="1">The sequence shown here is derived from an EMBL/GenBank/DDBJ whole genome shotgun (WGS) entry which is preliminary data.</text>
</comment>
<dbReference type="AlphaFoldDB" id="A0A199VY47"/>
<accession>A0A199VY47</accession>
<organism evidence="1 2">
    <name type="scientific">Ananas comosus</name>
    <name type="common">Pineapple</name>
    <name type="synonym">Ananas ananas</name>
    <dbReference type="NCBI Taxonomy" id="4615"/>
    <lineage>
        <taxon>Eukaryota</taxon>
        <taxon>Viridiplantae</taxon>
        <taxon>Streptophyta</taxon>
        <taxon>Embryophyta</taxon>
        <taxon>Tracheophyta</taxon>
        <taxon>Spermatophyta</taxon>
        <taxon>Magnoliopsida</taxon>
        <taxon>Liliopsida</taxon>
        <taxon>Poales</taxon>
        <taxon>Bromeliaceae</taxon>
        <taxon>Bromelioideae</taxon>
        <taxon>Ananas</taxon>
    </lineage>
</organism>
<evidence type="ECO:0000313" key="1">
    <source>
        <dbReference type="EMBL" id="OAY81924.1"/>
    </source>
</evidence>
<protein>
    <submittedName>
        <fullName evidence="1">Uncharacterized protein</fullName>
    </submittedName>
</protein>
<evidence type="ECO:0000313" key="2">
    <source>
        <dbReference type="Proteomes" id="UP000092600"/>
    </source>
</evidence>
<sequence length="73" mass="8097">MCFSGQLLSSHITLQIYYSSFNSFCEGTKQAVTIFSGKFPLFPQGNNVFVFLTLHISPRQATVAHLLDINAKA</sequence>
<dbReference type="Proteomes" id="UP000092600">
    <property type="component" value="Unassembled WGS sequence"/>
</dbReference>